<dbReference type="InterPro" id="IPR014710">
    <property type="entry name" value="RmlC-like_jellyroll"/>
</dbReference>
<organism evidence="2 3">
    <name type="scientific">Streptomyces solicavernae</name>
    <dbReference type="NCBI Taxonomy" id="3043614"/>
    <lineage>
        <taxon>Bacteria</taxon>
        <taxon>Bacillati</taxon>
        <taxon>Actinomycetota</taxon>
        <taxon>Actinomycetes</taxon>
        <taxon>Kitasatosporales</taxon>
        <taxon>Streptomycetaceae</taxon>
        <taxon>Streptomyces</taxon>
    </lineage>
</organism>
<dbReference type="EMBL" id="JASCIR010000005">
    <property type="protein sequence ID" value="MDI3386301.1"/>
    <property type="molecule type" value="Genomic_DNA"/>
</dbReference>
<reference evidence="2 3" key="1">
    <citation type="submission" date="2023-05" db="EMBL/GenBank/DDBJ databases">
        <title>Draft genome sequence of Streptomyces sp. B-S-A8 isolated from a cave soil in Thailand.</title>
        <authorList>
            <person name="Chamroensaksri N."/>
            <person name="Muangham S."/>
        </authorList>
    </citation>
    <scope>NUCLEOTIDE SEQUENCE [LARGE SCALE GENOMIC DNA]</scope>
    <source>
        <strain evidence="2 3">B-S-A8</strain>
    </source>
</reference>
<evidence type="ECO:0000313" key="2">
    <source>
        <dbReference type="EMBL" id="MDI3386301.1"/>
    </source>
</evidence>
<evidence type="ECO:0000256" key="1">
    <source>
        <dbReference type="SAM" id="MobiDB-lite"/>
    </source>
</evidence>
<dbReference type="Proteomes" id="UP001224661">
    <property type="component" value="Unassembled WGS sequence"/>
</dbReference>
<sequence>MAPRILRADERTPAPWKNGGGVTSEVAAHPEGAGTGGFVWRVSVADVAHSGPFSAFAGVDRIITVVEGPGMALTVDGVSEVMDVPYEPFAFSGDAATECELLGGPIVDFNVMVRRAEMTASVRIVRAHTPVQPAVGTRVLAIVLEGSAVLHRAAARLGRLDAVLLSHEDSDDFGVDGVLAVVTLADQPGCGAPGGRPREPCGGRRPGRG</sequence>
<protein>
    <submittedName>
        <fullName evidence="2">HutD family protein</fullName>
    </submittedName>
</protein>
<dbReference type="InterPro" id="IPR010282">
    <property type="entry name" value="Uncharacterised_HutD/Ves"/>
</dbReference>
<dbReference type="RefSeq" id="WP_282512106.1">
    <property type="nucleotide sequence ID" value="NZ_JASCIR010000005.1"/>
</dbReference>
<evidence type="ECO:0000313" key="3">
    <source>
        <dbReference type="Proteomes" id="UP001224661"/>
    </source>
</evidence>
<accession>A0ABT6RPD8</accession>
<proteinExistence type="predicted"/>
<dbReference type="InterPro" id="IPR011051">
    <property type="entry name" value="RmlC_Cupin_sf"/>
</dbReference>
<comment type="caution">
    <text evidence="2">The sequence shown here is derived from an EMBL/GenBank/DDBJ whole genome shotgun (WGS) entry which is preliminary data.</text>
</comment>
<dbReference type="SUPFAM" id="SSF51182">
    <property type="entry name" value="RmlC-like cupins"/>
    <property type="match status" value="1"/>
</dbReference>
<dbReference type="Pfam" id="PF05962">
    <property type="entry name" value="HutD"/>
    <property type="match status" value="1"/>
</dbReference>
<name>A0ABT6RPD8_9ACTN</name>
<keyword evidence="3" id="KW-1185">Reference proteome</keyword>
<dbReference type="PANTHER" id="PTHR37943:SF1">
    <property type="entry name" value="PROTEIN VES"/>
    <property type="match status" value="1"/>
</dbReference>
<gene>
    <name evidence="2" type="ORF">QIS99_08735</name>
</gene>
<dbReference type="PANTHER" id="PTHR37943">
    <property type="entry name" value="PROTEIN VES"/>
    <property type="match status" value="1"/>
</dbReference>
<feature type="region of interest" description="Disordered" evidence="1">
    <location>
        <begin position="189"/>
        <end position="209"/>
    </location>
</feature>
<feature type="compositionally biased region" description="Basic and acidic residues" evidence="1">
    <location>
        <begin position="1"/>
        <end position="12"/>
    </location>
</feature>
<dbReference type="CDD" id="cd20293">
    <property type="entry name" value="cupin_HutD_N"/>
    <property type="match status" value="1"/>
</dbReference>
<dbReference type="Gene3D" id="2.60.120.10">
    <property type="entry name" value="Jelly Rolls"/>
    <property type="match status" value="1"/>
</dbReference>
<feature type="region of interest" description="Disordered" evidence="1">
    <location>
        <begin position="1"/>
        <end position="23"/>
    </location>
</feature>